<dbReference type="InterPro" id="IPR011993">
    <property type="entry name" value="PH-like_dom_sf"/>
</dbReference>
<feature type="non-terminal residue" evidence="2">
    <location>
        <position position="166"/>
    </location>
</feature>
<dbReference type="Pfam" id="PF00169">
    <property type="entry name" value="PH"/>
    <property type="match status" value="1"/>
</dbReference>
<dbReference type="Proteomes" id="UP001497623">
    <property type="component" value="Unassembled WGS sequence"/>
</dbReference>
<protein>
    <recommendedName>
        <fullName evidence="1">PH domain-containing protein</fullName>
    </recommendedName>
</protein>
<gene>
    <name evidence="2" type="ORF">MNOR_LOCUS20552</name>
</gene>
<proteinExistence type="predicted"/>
<organism evidence="2 3">
    <name type="scientific">Meganyctiphanes norvegica</name>
    <name type="common">Northern krill</name>
    <name type="synonym">Thysanopoda norvegica</name>
    <dbReference type="NCBI Taxonomy" id="48144"/>
    <lineage>
        <taxon>Eukaryota</taxon>
        <taxon>Metazoa</taxon>
        <taxon>Ecdysozoa</taxon>
        <taxon>Arthropoda</taxon>
        <taxon>Crustacea</taxon>
        <taxon>Multicrustacea</taxon>
        <taxon>Malacostraca</taxon>
        <taxon>Eumalacostraca</taxon>
        <taxon>Eucarida</taxon>
        <taxon>Euphausiacea</taxon>
        <taxon>Euphausiidae</taxon>
        <taxon>Meganyctiphanes</taxon>
    </lineage>
</organism>
<evidence type="ECO:0000313" key="3">
    <source>
        <dbReference type="Proteomes" id="UP001497623"/>
    </source>
</evidence>
<keyword evidence="3" id="KW-1185">Reference proteome</keyword>
<dbReference type="AlphaFoldDB" id="A0AAV2R4F7"/>
<dbReference type="PROSITE" id="PS50003">
    <property type="entry name" value="PH_DOMAIN"/>
    <property type="match status" value="1"/>
</dbReference>
<feature type="domain" description="PH" evidence="1">
    <location>
        <begin position="21"/>
        <end position="119"/>
    </location>
</feature>
<sequence length="166" mass="19307">MAQVKRFHVPAEVVQKSLLENYSISGVVEKKKKRWENRWLQLVIPSRSLHYFLSEDHQRNKKVRGIYPLTGGSIKRERPTCDDNYPFTIKLSNGKDVQFRCKDESIAQAWIAILEAITTQDTSSRLALLHQYSIEGYQGEIEVKKTTWKPRHAVVEPESRILQLSK</sequence>
<dbReference type="EMBL" id="CAXKWB010015957">
    <property type="protein sequence ID" value="CAL4114936.1"/>
    <property type="molecule type" value="Genomic_DNA"/>
</dbReference>
<evidence type="ECO:0000313" key="2">
    <source>
        <dbReference type="EMBL" id="CAL4114936.1"/>
    </source>
</evidence>
<evidence type="ECO:0000259" key="1">
    <source>
        <dbReference type="PROSITE" id="PS50003"/>
    </source>
</evidence>
<accession>A0AAV2R4F7</accession>
<dbReference type="Gene3D" id="2.30.29.30">
    <property type="entry name" value="Pleckstrin-homology domain (PH domain)/Phosphotyrosine-binding domain (PTB)"/>
    <property type="match status" value="1"/>
</dbReference>
<dbReference type="SUPFAM" id="SSF50729">
    <property type="entry name" value="PH domain-like"/>
    <property type="match status" value="1"/>
</dbReference>
<comment type="caution">
    <text evidence="2">The sequence shown here is derived from an EMBL/GenBank/DDBJ whole genome shotgun (WGS) entry which is preliminary data.</text>
</comment>
<name>A0AAV2R4F7_MEGNR</name>
<reference evidence="2 3" key="1">
    <citation type="submission" date="2024-05" db="EMBL/GenBank/DDBJ databases">
        <authorList>
            <person name="Wallberg A."/>
        </authorList>
    </citation>
    <scope>NUCLEOTIDE SEQUENCE [LARGE SCALE GENOMIC DNA]</scope>
</reference>
<dbReference type="InterPro" id="IPR001849">
    <property type="entry name" value="PH_domain"/>
</dbReference>